<dbReference type="EMBL" id="NIBG01000001">
    <property type="protein sequence ID" value="PAB61245.1"/>
    <property type="molecule type" value="Genomic_DNA"/>
</dbReference>
<dbReference type="RefSeq" id="WP_095130469.1">
    <property type="nucleotide sequence ID" value="NZ_NIBG01000001.1"/>
</dbReference>
<dbReference type="NCBIfam" id="TIGR02937">
    <property type="entry name" value="sigma70-ECF"/>
    <property type="match status" value="1"/>
</dbReference>
<dbReference type="InterPro" id="IPR013324">
    <property type="entry name" value="RNA_pol_sigma_r3/r4-like"/>
</dbReference>
<keyword evidence="4 5" id="KW-0804">Transcription</keyword>
<dbReference type="CDD" id="cd06171">
    <property type="entry name" value="Sigma70_r4"/>
    <property type="match status" value="1"/>
</dbReference>
<dbReference type="PROSITE" id="PS00715">
    <property type="entry name" value="SIGMA70_1"/>
    <property type="match status" value="1"/>
</dbReference>
<name>A0A267MQR0_9FIRM</name>
<comment type="caution">
    <text evidence="8">The sequence shown here is derived from an EMBL/GenBank/DDBJ whole genome shotgun (WGS) entry which is preliminary data.</text>
</comment>
<evidence type="ECO:0000256" key="1">
    <source>
        <dbReference type="ARBA" id="ARBA00023015"/>
    </source>
</evidence>
<comment type="similarity">
    <text evidence="5">Belongs to the sigma-70 factor family.</text>
</comment>
<dbReference type="NCBIfam" id="TIGR02479">
    <property type="entry name" value="FliA_WhiG"/>
    <property type="match status" value="1"/>
</dbReference>
<dbReference type="PRINTS" id="PR00046">
    <property type="entry name" value="SIGMA70FCT"/>
</dbReference>
<dbReference type="GO" id="GO:0016987">
    <property type="term" value="F:sigma factor activity"/>
    <property type="evidence" value="ECO:0007669"/>
    <property type="project" value="UniProtKB-KW"/>
</dbReference>
<proteinExistence type="inferred from homology"/>
<evidence type="ECO:0000259" key="7">
    <source>
        <dbReference type="PROSITE" id="PS00716"/>
    </source>
</evidence>
<dbReference type="InterPro" id="IPR007630">
    <property type="entry name" value="RNA_pol_sigma70_r4"/>
</dbReference>
<dbReference type="OrthoDB" id="9799825at2"/>
<dbReference type="Pfam" id="PF04539">
    <property type="entry name" value="Sigma70_r3"/>
    <property type="match status" value="1"/>
</dbReference>
<comment type="function">
    <text evidence="5">Sigma factors are initiation factors that promote the attachment of RNA polymerase to specific initiation sites and are then released.</text>
</comment>
<dbReference type="InterPro" id="IPR013325">
    <property type="entry name" value="RNA_pol_sigma_r2"/>
</dbReference>
<sequence length="244" mass="28648">MDDKKLWQLYAKTKDKHIKEKLILKYVSIVKNVAGRLFSSYGNNVEYEDLISYGIFGLMDAIEKFDHNKNVKFETYAQIRIRGAIIDQLRNLDWVPRSIRQKHKNIERAYFELENKLGRYATDTEIAEYVGISKRELDNVFNEIHTLSVVSLEEKISNNSSFSIVSNYHEYNPDKTIEKEEIKAELIRSLENLSEKEQMVIKLYYYEELTYKEIAHILNVSESRISQIHSKAINKLGTKLSNII</sequence>
<dbReference type="AlphaFoldDB" id="A0A267MQR0"/>
<dbReference type="SUPFAM" id="SSF88946">
    <property type="entry name" value="Sigma2 domain of RNA polymerase sigma factors"/>
    <property type="match status" value="1"/>
</dbReference>
<dbReference type="InterPro" id="IPR012845">
    <property type="entry name" value="RNA_pol_sigma_FliA_WhiG"/>
</dbReference>
<dbReference type="InterPro" id="IPR007624">
    <property type="entry name" value="RNA_pol_sigma70_r3"/>
</dbReference>
<evidence type="ECO:0000259" key="6">
    <source>
        <dbReference type="PROSITE" id="PS00715"/>
    </source>
</evidence>
<evidence type="ECO:0000313" key="8">
    <source>
        <dbReference type="EMBL" id="PAB61245.1"/>
    </source>
</evidence>
<dbReference type="Pfam" id="PF04542">
    <property type="entry name" value="Sigma70_r2"/>
    <property type="match status" value="1"/>
</dbReference>
<keyword evidence="1 5" id="KW-0805">Transcription regulation</keyword>
<dbReference type="SUPFAM" id="SSF88659">
    <property type="entry name" value="Sigma3 and sigma4 domains of RNA polymerase sigma factors"/>
    <property type="match status" value="2"/>
</dbReference>
<organism evidence="8 9">
    <name type="scientific">Anaeromicrobium sediminis</name>
    <dbReference type="NCBI Taxonomy" id="1478221"/>
    <lineage>
        <taxon>Bacteria</taxon>
        <taxon>Bacillati</taxon>
        <taxon>Bacillota</taxon>
        <taxon>Clostridia</taxon>
        <taxon>Peptostreptococcales</taxon>
        <taxon>Thermotaleaceae</taxon>
        <taxon>Anaeromicrobium</taxon>
    </lineage>
</organism>
<dbReference type="Gene3D" id="1.10.1740.10">
    <property type="match status" value="1"/>
</dbReference>
<dbReference type="Pfam" id="PF04545">
    <property type="entry name" value="Sigma70_r4"/>
    <property type="match status" value="1"/>
</dbReference>
<feature type="domain" description="RNA polymerase sigma-70" evidence="6">
    <location>
        <begin position="49"/>
        <end position="62"/>
    </location>
</feature>
<dbReference type="GO" id="GO:0003677">
    <property type="term" value="F:DNA binding"/>
    <property type="evidence" value="ECO:0007669"/>
    <property type="project" value="UniProtKB-KW"/>
</dbReference>
<accession>A0A267MQR0</accession>
<evidence type="ECO:0000256" key="3">
    <source>
        <dbReference type="ARBA" id="ARBA00023125"/>
    </source>
</evidence>
<dbReference type="PROSITE" id="PS00716">
    <property type="entry name" value="SIGMA70_2"/>
    <property type="match status" value="1"/>
</dbReference>
<dbReference type="InterPro" id="IPR014284">
    <property type="entry name" value="RNA_pol_sigma-70_dom"/>
</dbReference>
<dbReference type="GO" id="GO:0006352">
    <property type="term" value="P:DNA-templated transcription initiation"/>
    <property type="evidence" value="ECO:0007669"/>
    <property type="project" value="InterPro"/>
</dbReference>
<reference evidence="8 9" key="1">
    <citation type="submission" date="2017-06" db="EMBL/GenBank/DDBJ databases">
        <title>Draft genome sequence of anaerobic fermentative bacterium Anaeromicrobium sediminis DY2726D isolated from West Pacific Ocean sediments.</title>
        <authorList>
            <person name="Zeng X."/>
        </authorList>
    </citation>
    <scope>NUCLEOTIDE SEQUENCE [LARGE SCALE GENOMIC DNA]</scope>
    <source>
        <strain evidence="8 9">DY2726D</strain>
    </source>
</reference>
<dbReference type="GO" id="GO:0003899">
    <property type="term" value="F:DNA-directed RNA polymerase activity"/>
    <property type="evidence" value="ECO:0007669"/>
    <property type="project" value="InterPro"/>
</dbReference>
<keyword evidence="3 5" id="KW-0238">DNA-binding</keyword>
<dbReference type="InterPro" id="IPR000943">
    <property type="entry name" value="RNA_pol_sigma70"/>
</dbReference>
<dbReference type="PANTHER" id="PTHR30385:SF7">
    <property type="entry name" value="RNA POLYMERASE SIGMA FACTOR FLIA"/>
    <property type="match status" value="1"/>
</dbReference>
<keyword evidence="9" id="KW-1185">Reference proteome</keyword>
<dbReference type="Gene3D" id="1.20.140.160">
    <property type="match status" value="1"/>
</dbReference>
<evidence type="ECO:0000256" key="2">
    <source>
        <dbReference type="ARBA" id="ARBA00023082"/>
    </source>
</evidence>
<dbReference type="PANTHER" id="PTHR30385">
    <property type="entry name" value="SIGMA FACTOR F FLAGELLAR"/>
    <property type="match status" value="1"/>
</dbReference>
<gene>
    <name evidence="8" type="ORF">CCE28_02110</name>
</gene>
<keyword evidence="2 5" id="KW-0731">Sigma factor</keyword>
<evidence type="ECO:0000256" key="4">
    <source>
        <dbReference type="ARBA" id="ARBA00023163"/>
    </source>
</evidence>
<evidence type="ECO:0000313" key="9">
    <source>
        <dbReference type="Proteomes" id="UP000216024"/>
    </source>
</evidence>
<feature type="domain" description="RNA polymerase sigma-70" evidence="7">
    <location>
        <begin position="210"/>
        <end position="236"/>
    </location>
</feature>
<evidence type="ECO:0000256" key="5">
    <source>
        <dbReference type="RuleBase" id="RU362124"/>
    </source>
</evidence>
<dbReference type="Proteomes" id="UP000216024">
    <property type="component" value="Unassembled WGS sequence"/>
</dbReference>
<protein>
    <recommendedName>
        <fullName evidence="5">RNA polymerase sigma factor</fullName>
    </recommendedName>
</protein>
<dbReference type="InterPro" id="IPR007627">
    <property type="entry name" value="RNA_pol_sigma70_r2"/>
</dbReference>
<dbReference type="NCBIfam" id="NF005413">
    <property type="entry name" value="PRK06986.1"/>
    <property type="match status" value="1"/>
</dbReference>
<dbReference type="PIRSF" id="PIRSF000770">
    <property type="entry name" value="RNA_pol_sigma-SigE/K"/>
    <property type="match status" value="1"/>
</dbReference>